<dbReference type="OrthoDB" id="3178130at2"/>
<dbReference type="GO" id="GO:0008202">
    <property type="term" value="P:steroid metabolic process"/>
    <property type="evidence" value="ECO:0007669"/>
    <property type="project" value="UniProtKB-ARBA"/>
</dbReference>
<dbReference type="InterPro" id="IPR003953">
    <property type="entry name" value="FAD-dep_OxRdtase_2_FAD-bd"/>
</dbReference>
<dbReference type="InterPro" id="IPR036188">
    <property type="entry name" value="FAD/NAD-bd_sf"/>
</dbReference>
<evidence type="ECO:0000313" key="6">
    <source>
        <dbReference type="EMBL" id="TCT11588.1"/>
    </source>
</evidence>
<dbReference type="SUPFAM" id="SSF51905">
    <property type="entry name" value="FAD/NAD(P)-binding domain"/>
    <property type="match status" value="1"/>
</dbReference>
<evidence type="ECO:0000256" key="3">
    <source>
        <dbReference type="ARBA" id="ARBA00022827"/>
    </source>
</evidence>
<dbReference type="AlphaFoldDB" id="A0A4V2UZM2"/>
<dbReference type="PANTHER" id="PTHR43400">
    <property type="entry name" value="FUMARATE REDUCTASE"/>
    <property type="match status" value="1"/>
</dbReference>
<dbReference type="RefSeq" id="WP_132806327.1">
    <property type="nucleotide sequence ID" value="NZ_SMAK01000004.1"/>
</dbReference>
<evidence type="ECO:0000256" key="4">
    <source>
        <dbReference type="ARBA" id="ARBA00023002"/>
    </source>
</evidence>
<proteinExistence type="predicted"/>
<evidence type="ECO:0000256" key="1">
    <source>
        <dbReference type="ARBA" id="ARBA00001974"/>
    </source>
</evidence>
<keyword evidence="2" id="KW-0285">Flavoprotein</keyword>
<keyword evidence="4" id="KW-0560">Oxidoreductase</keyword>
<comment type="caution">
    <text evidence="6">The sequence shown here is derived from an EMBL/GenBank/DDBJ whole genome shotgun (WGS) entry which is preliminary data.</text>
</comment>
<sequence length="480" mass="50663">MDSYDVVVVGAGTAGMPCAIEAVAAGARVLVVEQEPRPGGTLHVSLGQLSGAGARVQIARGIDDSPEAHIRDILRINRGTGRADILRRTVPMQGETIDWLLDLGFEMDPQCPAILHLHEAYRVARTYWGVEGGLSILKAIAPQFERAMAAPNATLRLSTQARRLLTGPGSAVQGVEIVPVDGGRSERIAAGAVVLASGGYGANSDMFARLTQGRPLFTAAMPGSTGSGIEMAQAVGAAIVGQDLFLPTYAGIVSRPGDNRIVWRQMPSLTPQVRQPWEIHLDGTGRRFVREDDESVDAREHALNDLADLMFWCVFDDAVLEAAPPLLPGWTREELDQAWSGHPSFVTAQGVDGLAAATGMDPARLAASLTDYAAACAGTAPDPTGRRHCPMPIRGPRYRAVKMHGIVLKTPAGIRVNDRMETCRADGSAISGLYALGEAIGGATLSGKGFVSGMSVTPALTLGRWLGRRLGTQLAGRACA</sequence>
<evidence type="ECO:0000313" key="7">
    <source>
        <dbReference type="Proteomes" id="UP000295678"/>
    </source>
</evidence>
<dbReference type="InterPro" id="IPR027477">
    <property type="entry name" value="Succ_DH/fumarate_Rdtase_cat_sf"/>
</dbReference>
<dbReference type="EMBL" id="SMAK01000004">
    <property type="protein sequence ID" value="TCT11588.1"/>
    <property type="molecule type" value="Genomic_DNA"/>
</dbReference>
<organism evidence="6 7">
    <name type="scientific">Tepidamorphus gemmatus</name>
    <dbReference type="NCBI Taxonomy" id="747076"/>
    <lineage>
        <taxon>Bacteria</taxon>
        <taxon>Pseudomonadati</taxon>
        <taxon>Pseudomonadota</taxon>
        <taxon>Alphaproteobacteria</taxon>
        <taxon>Hyphomicrobiales</taxon>
        <taxon>Tepidamorphaceae</taxon>
        <taxon>Tepidamorphus</taxon>
    </lineage>
</organism>
<dbReference type="GO" id="GO:0016491">
    <property type="term" value="F:oxidoreductase activity"/>
    <property type="evidence" value="ECO:0007669"/>
    <property type="project" value="UniProtKB-KW"/>
</dbReference>
<dbReference type="InterPro" id="IPR050315">
    <property type="entry name" value="FAD-oxidoreductase_2"/>
</dbReference>
<dbReference type="PANTHER" id="PTHR43400:SF10">
    <property type="entry name" value="3-OXOSTEROID 1-DEHYDROGENASE"/>
    <property type="match status" value="1"/>
</dbReference>
<name>A0A4V2UZM2_9HYPH</name>
<dbReference type="Gene3D" id="3.90.700.10">
    <property type="entry name" value="Succinate dehydrogenase/fumarate reductase flavoprotein, catalytic domain"/>
    <property type="match status" value="1"/>
</dbReference>
<dbReference type="Proteomes" id="UP000295678">
    <property type="component" value="Unassembled WGS sequence"/>
</dbReference>
<keyword evidence="7" id="KW-1185">Reference proteome</keyword>
<gene>
    <name evidence="6" type="ORF">EDC22_104351</name>
</gene>
<comment type="cofactor">
    <cofactor evidence="1">
        <name>FAD</name>
        <dbReference type="ChEBI" id="CHEBI:57692"/>
    </cofactor>
</comment>
<evidence type="ECO:0000259" key="5">
    <source>
        <dbReference type="Pfam" id="PF00890"/>
    </source>
</evidence>
<evidence type="ECO:0000256" key="2">
    <source>
        <dbReference type="ARBA" id="ARBA00022630"/>
    </source>
</evidence>
<protein>
    <submittedName>
        <fullName evidence="6">Fumarate reductase flavoprotein subunit</fullName>
    </submittedName>
</protein>
<dbReference type="Pfam" id="PF00890">
    <property type="entry name" value="FAD_binding_2"/>
    <property type="match status" value="1"/>
</dbReference>
<reference evidence="6 7" key="1">
    <citation type="submission" date="2019-03" db="EMBL/GenBank/DDBJ databases">
        <title>Genomic Encyclopedia of Type Strains, Phase IV (KMG-IV): sequencing the most valuable type-strain genomes for metagenomic binning, comparative biology and taxonomic classification.</title>
        <authorList>
            <person name="Goeker M."/>
        </authorList>
    </citation>
    <scope>NUCLEOTIDE SEQUENCE [LARGE SCALE GENOMIC DNA]</scope>
    <source>
        <strain evidence="6 7">DSM 19345</strain>
    </source>
</reference>
<dbReference type="SUPFAM" id="SSF56425">
    <property type="entry name" value="Succinate dehydrogenase/fumarate reductase flavoprotein, catalytic domain"/>
    <property type="match status" value="1"/>
</dbReference>
<dbReference type="Gene3D" id="3.50.50.60">
    <property type="entry name" value="FAD/NAD(P)-binding domain"/>
    <property type="match status" value="1"/>
</dbReference>
<accession>A0A4V2UZM2</accession>
<keyword evidence="3" id="KW-0274">FAD</keyword>
<feature type="domain" description="FAD-dependent oxidoreductase 2 FAD-binding" evidence="5">
    <location>
        <begin position="5"/>
        <end position="442"/>
    </location>
</feature>